<protein>
    <submittedName>
        <fullName evidence="2">Glucosamine-6-phosphate deaminase</fullName>
        <ecNumber evidence="2">3.5.99.6</ecNumber>
    </submittedName>
</protein>
<proteinExistence type="predicted"/>
<accession>A0A3E2NNP1</accession>
<dbReference type="EMBL" id="QWDE01000002">
    <property type="protein sequence ID" value="RFZ82617.1"/>
    <property type="molecule type" value="Genomic_DNA"/>
</dbReference>
<dbReference type="RefSeq" id="WP_205771857.1">
    <property type="nucleotide sequence ID" value="NZ_QWDE01000002.1"/>
</dbReference>
<dbReference type="PANTHER" id="PTHR42892">
    <property type="entry name" value="GLUCOSAMINE-6-PHOSPHATE DEAMINASE-LIKE PROTEIN BT_0258-RELATED"/>
    <property type="match status" value="1"/>
</dbReference>
<sequence length="166" mass="18231">MARLNLLEETRYEKLPVTVYADQKTASLAVAGRIAALIRSRQAAGKPAVLGLATGVTPVGVYAELVRQHREEGLSFSNVITFNLDEYYPMKPDAVQSYVTFMNENLFDHVDIDRANVHIPDGTLEQDAVAAFCLNYEHQIEELGGLDLQLLGIGRTGHIGFNEPGS</sequence>
<evidence type="ECO:0000259" key="1">
    <source>
        <dbReference type="Pfam" id="PF01182"/>
    </source>
</evidence>
<feature type="domain" description="Glucosamine/galactosamine-6-phosphate isomerase" evidence="1">
    <location>
        <begin position="22"/>
        <end position="159"/>
    </location>
</feature>
<dbReference type="Gene3D" id="3.40.50.1360">
    <property type="match status" value="1"/>
</dbReference>
<dbReference type="PANTHER" id="PTHR42892:SF1">
    <property type="entry name" value="GLUCOSAMINE-6-PHOSPHATE ISOMERASE"/>
    <property type="match status" value="1"/>
</dbReference>
<dbReference type="GO" id="GO:0005975">
    <property type="term" value="P:carbohydrate metabolic process"/>
    <property type="evidence" value="ECO:0007669"/>
    <property type="project" value="InterPro"/>
</dbReference>
<comment type="caution">
    <text evidence="2">The sequence shown here is derived from an EMBL/GenBank/DDBJ whole genome shotgun (WGS) entry which is preliminary data.</text>
</comment>
<dbReference type="GO" id="GO:0004342">
    <property type="term" value="F:glucosamine-6-phosphate deaminase activity"/>
    <property type="evidence" value="ECO:0007669"/>
    <property type="project" value="UniProtKB-EC"/>
</dbReference>
<feature type="non-terminal residue" evidence="2">
    <location>
        <position position="166"/>
    </location>
</feature>
<dbReference type="Proteomes" id="UP000260823">
    <property type="component" value="Unassembled WGS sequence"/>
</dbReference>
<evidence type="ECO:0000313" key="2">
    <source>
        <dbReference type="EMBL" id="RFZ82617.1"/>
    </source>
</evidence>
<reference evidence="2 3" key="1">
    <citation type="submission" date="2018-08" db="EMBL/GenBank/DDBJ databases">
        <title>Mucilaginibacter terrae sp. nov., isolated from manganese diggings.</title>
        <authorList>
            <person name="Huang Y."/>
            <person name="Zhou Z."/>
        </authorList>
    </citation>
    <scope>NUCLEOTIDE SEQUENCE [LARGE SCALE GENOMIC DNA]</scope>
    <source>
        <strain evidence="2 3">ZH6</strain>
    </source>
</reference>
<dbReference type="SUPFAM" id="SSF100950">
    <property type="entry name" value="NagB/RpiA/CoA transferase-like"/>
    <property type="match status" value="1"/>
</dbReference>
<dbReference type="InterPro" id="IPR037171">
    <property type="entry name" value="NagB/RpiA_transferase-like"/>
</dbReference>
<organism evidence="2 3">
    <name type="scientific">Mucilaginibacter terrenus</name>
    <dbReference type="NCBI Taxonomy" id="2482727"/>
    <lineage>
        <taxon>Bacteria</taxon>
        <taxon>Pseudomonadati</taxon>
        <taxon>Bacteroidota</taxon>
        <taxon>Sphingobacteriia</taxon>
        <taxon>Sphingobacteriales</taxon>
        <taxon>Sphingobacteriaceae</taxon>
        <taxon>Mucilaginibacter</taxon>
    </lineage>
</organism>
<dbReference type="InterPro" id="IPR006148">
    <property type="entry name" value="Glc/Gal-6P_isomerase"/>
</dbReference>
<dbReference type="InterPro" id="IPR052960">
    <property type="entry name" value="GlcN6P_deaminase-like"/>
</dbReference>
<evidence type="ECO:0000313" key="3">
    <source>
        <dbReference type="Proteomes" id="UP000260823"/>
    </source>
</evidence>
<dbReference type="EC" id="3.5.99.6" evidence="2"/>
<dbReference type="Pfam" id="PF01182">
    <property type="entry name" value="Glucosamine_iso"/>
    <property type="match status" value="1"/>
</dbReference>
<keyword evidence="3" id="KW-1185">Reference proteome</keyword>
<keyword evidence="2" id="KW-0378">Hydrolase</keyword>
<dbReference type="AlphaFoldDB" id="A0A3E2NNP1"/>
<name>A0A3E2NNP1_9SPHI</name>
<gene>
    <name evidence="2" type="ORF">DYU05_10545</name>
</gene>